<keyword evidence="2" id="KW-0472">Membrane</keyword>
<dbReference type="RefSeq" id="WP_176788331.1">
    <property type="nucleotide sequence ID" value="NZ_JABXWR010000001.1"/>
</dbReference>
<protein>
    <submittedName>
        <fullName evidence="5">DUF3821 domain-containing protein</fullName>
    </submittedName>
</protein>
<dbReference type="NCBIfam" id="TIGR04126">
    <property type="entry name" value="PGF_CTERM"/>
    <property type="match status" value="1"/>
</dbReference>
<dbReference type="Pfam" id="PF12863">
    <property type="entry name" value="DUF3821"/>
    <property type="match status" value="1"/>
</dbReference>
<dbReference type="NCBIfam" id="NF041431">
    <property type="entry name" value="S_layer_MEMAR"/>
    <property type="match status" value="1"/>
</dbReference>
<keyword evidence="2" id="KW-0812">Transmembrane</keyword>
<dbReference type="AlphaFoldDB" id="A0A7K4HPA2"/>
<dbReference type="Pfam" id="PF18204">
    <property type="entry name" value="PGF-CTERM"/>
    <property type="match status" value="1"/>
</dbReference>
<dbReference type="EMBL" id="JABXWR010000001">
    <property type="protein sequence ID" value="NVO66658.1"/>
    <property type="molecule type" value="Genomic_DNA"/>
</dbReference>
<proteinExistence type="predicted"/>
<feature type="domain" description="PGF-CTERM archaeal protein-sorting signal" evidence="4">
    <location>
        <begin position="782"/>
        <end position="804"/>
    </location>
</feature>
<reference evidence="5 6" key="1">
    <citation type="submission" date="2020-06" db="EMBL/GenBank/DDBJ databases">
        <title>Methanofollis fontis sp. nov., a methanogen isolated from marine sediments near a cold seep at Four-Way Closure Ridge offshore southwestern Taiwan.</title>
        <authorList>
            <person name="Chen S.-C."/>
            <person name="Teng N.-H."/>
            <person name="Lin Y.-S."/>
            <person name="Lai M.-C."/>
            <person name="Chen H.-H."/>
            <person name="Wang C.-C."/>
        </authorList>
    </citation>
    <scope>NUCLEOTIDE SEQUENCE [LARGE SCALE GENOMIC DNA]</scope>
    <source>
        <strain evidence="5 6">DSM 2702</strain>
    </source>
</reference>
<evidence type="ECO:0000256" key="2">
    <source>
        <dbReference type="SAM" id="Phobius"/>
    </source>
</evidence>
<keyword evidence="1" id="KW-0732">Signal</keyword>
<feature type="transmembrane region" description="Helical" evidence="2">
    <location>
        <begin position="784"/>
        <end position="802"/>
    </location>
</feature>
<sequence length="805" mass="85021">MKSTSKMMVIAAVLLLAAAMLVMPASARVVANGGTVFDYETGLNLSAFVANGDQLAKYTDDDPTKGQIFSVPVANATAFDLTQIDMQGNYGTYFHVQNLTHKIYIRDPTVSFNAVLQDDVTSSIAGKTVTKNTVIAFRFDATEVGTYLTGADVATVNVEIVTPGGGTIRQINNATGVPQVFMDLRLDAPRTYFNNIDISQLEAGTYTAKAVWATPQGFADYATDSNSVSFTVASKEISIVSNKENVVRNNPFVVTITGDSKTRYYLYIKDASLTAANQYPTIKPGQPDVNITNVAFVPLIGPAAAATLANNERAKIGGVIVNSTGAIVNTTAGGTRSVEFGTTATTDDKTFTIKIVDPADASKYDEVKVKVEEGEVTITAEGAGSYYLGEEVKLSGTNTDSDNVYLFMTGPNLGTDLNGVALNNLSRDASAGNYVVRAVESDDTWEYRWDTAALSGTGSILDAGTYTIYATSNNVDSNGAFVCKNRLSDVKYQTFSVVFKAPYLSLNDIGAVVAKGDELKITGVAEGKPDQVRVWIFGKNYRNLGATATVEDDGSFEYTLERADTQALATGQYFVVVQHPMTDGIFNVIPSPTASQPFRITDAQGNAIDLGSLAASEAATAVVEALNSPNCDDTYRKVSFTLEEAWIRIDAIGDKAVGDKFTITGTTNLAVGNDLIVDVTSASFAASTKDQATSFSGSSGTVVVAEGTDYNTWSFAVDASSFKADQYSVKVESIDADVTTSTTFNVLEGVATTVPATTAPVTTAPATTVPATTAPATTPVSQPGFGALISLIGLGAVAFLVMRRN</sequence>
<keyword evidence="2" id="KW-1133">Transmembrane helix</keyword>
<evidence type="ECO:0000259" key="3">
    <source>
        <dbReference type="Pfam" id="PF12863"/>
    </source>
</evidence>
<evidence type="ECO:0000313" key="5">
    <source>
        <dbReference type="EMBL" id="NVO66658.1"/>
    </source>
</evidence>
<evidence type="ECO:0000259" key="4">
    <source>
        <dbReference type="Pfam" id="PF18204"/>
    </source>
</evidence>
<keyword evidence="6" id="KW-1185">Reference proteome</keyword>
<comment type="caution">
    <text evidence="5">The sequence shown here is derived from an EMBL/GenBank/DDBJ whole genome shotgun (WGS) entry which is preliminary data.</text>
</comment>
<organism evidence="5 6">
    <name type="scientific">Methanofollis tationis</name>
    <dbReference type="NCBI Taxonomy" id="81417"/>
    <lineage>
        <taxon>Archaea</taxon>
        <taxon>Methanobacteriati</taxon>
        <taxon>Methanobacteriota</taxon>
        <taxon>Stenosarchaea group</taxon>
        <taxon>Methanomicrobia</taxon>
        <taxon>Methanomicrobiales</taxon>
        <taxon>Methanomicrobiaceae</taxon>
        <taxon>Methanofollis</taxon>
    </lineage>
</organism>
<gene>
    <name evidence="5" type="ORF">HWN36_04880</name>
</gene>
<dbReference type="GO" id="GO:0005886">
    <property type="term" value="C:plasma membrane"/>
    <property type="evidence" value="ECO:0007669"/>
    <property type="project" value="UniProtKB-SubCell"/>
</dbReference>
<dbReference type="InterPro" id="IPR026371">
    <property type="entry name" value="PGF_CTERM"/>
</dbReference>
<dbReference type="OrthoDB" id="118064at2157"/>
<accession>A0A7K4HPA2</accession>
<evidence type="ECO:0000256" key="1">
    <source>
        <dbReference type="ARBA" id="ARBA00022729"/>
    </source>
</evidence>
<dbReference type="Proteomes" id="UP000570823">
    <property type="component" value="Unassembled WGS sequence"/>
</dbReference>
<evidence type="ECO:0000313" key="6">
    <source>
        <dbReference type="Proteomes" id="UP000570823"/>
    </source>
</evidence>
<dbReference type="GO" id="GO:0030115">
    <property type="term" value="C:S-layer"/>
    <property type="evidence" value="ECO:0007669"/>
    <property type="project" value="UniProtKB-SubCell"/>
</dbReference>
<feature type="domain" description="DUF3821" evidence="3">
    <location>
        <begin position="33"/>
        <end position="214"/>
    </location>
</feature>
<name>A0A7K4HPA2_9EURY</name>
<dbReference type="InterPro" id="IPR024277">
    <property type="entry name" value="DUF3821"/>
</dbReference>